<evidence type="ECO:0000313" key="5">
    <source>
        <dbReference type="EMBL" id="KAJ5243509.1"/>
    </source>
</evidence>
<feature type="repeat" description="ANK" evidence="3">
    <location>
        <begin position="345"/>
        <end position="367"/>
    </location>
</feature>
<dbReference type="Gene3D" id="1.25.40.20">
    <property type="entry name" value="Ankyrin repeat-containing domain"/>
    <property type="match status" value="2"/>
</dbReference>
<dbReference type="SUPFAM" id="SSF48403">
    <property type="entry name" value="Ankyrin repeat"/>
    <property type="match status" value="3"/>
</dbReference>
<feature type="region of interest" description="Disordered" evidence="4">
    <location>
        <begin position="453"/>
        <end position="476"/>
    </location>
</feature>
<keyword evidence="6" id="KW-1185">Reference proteome</keyword>
<evidence type="ECO:0000256" key="2">
    <source>
        <dbReference type="ARBA" id="ARBA00023043"/>
    </source>
</evidence>
<evidence type="ECO:0008006" key="7">
    <source>
        <dbReference type="Google" id="ProtNLM"/>
    </source>
</evidence>
<sequence length="547" mass="60841">MESKEKKQLTDPIQMSLLKLPPELVCMVARHLHSLATISAFMRTNRWIYELLQHEGFLYDRVPSDRRDFILWRACAEGIERLAHAMLSRGANPTIDIRQAKSPDEIRSSIEYAADQGHAGIVKMILDHDVKIFTVDAKFYTLKRAFDWAIFKGRAQVVKVILDRSKKVTPEIARGFKPARFTEQFLEHGLNFALRDGQEEVVDALLADDRVQLIEWNLPAAAVGGNENLVRRCLKELPYSMTNYVACMEKAANLGHAGALKAILEIEGVNPNISIGYTQPPLLVATKRGHQNIVEVLLERDDTQPELKDALGWSPFAISARKGFRGIMELLWKTGQVDTGWTSATGQTALSLAAEAGHEDVVDFLLSLKAIDFDKSDLRGRTPLSLAAGAGAVGVARKLLDTGLVNSNSQDTNGQSPLAWAIMQGFPMRSSTHRDPHLVRDEKEIISLLKGTIPAQPQSPSTNNAQIKEQDPRRKEAVDRGMAVVKCLLAQKDIQPDSRDKQGDTPLSYAVRYRNVEAVRLLLSTGKVNPINKDVNGRVPVDWIAKR</sequence>
<gene>
    <name evidence="5" type="ORF">N7469_001836</name>
</gene>
<name>A0A9W9PHI6_PENCI</name>
<dbReference type="InterPro" id="IPR002110">
    <property type="entry name" value="Ankyrin_rpt"/>
</dbReference>
<reference evidence="5" key="1">
    <citation type="submission" date="2022-11" db="EMBL/GenBank/DDBJ databases">
        <authorList>
            <person name="Petersen C."/>
        </authorList>
    </citation>
    <scope>NUCLEOTIDE SEQUENCE</scope>
    <source>
        <strain evidence="5">IBT 23319</strain>
    </source>
</reference>
<protein>
    <recommendedName>
        <fullName evidence="7">Ankyrin</fullName>
    </recommendedName>
</protein>
<evidence type="ECO:0000256" key="1">
    <source>
        <dbReference type="ARBA" id="ARBA00022737"/>
    </source>
</evidence>
<comment type="caution">
    <text evidence="5">The sequence shown here is derived from an EMBL/GenBank/DDBJ whole genome shotgun (WGS) entry which is preliminary data.</text>
</comment>
<dbReference type="EMBL" id="JAPQKT010000001">
    <property type="protein sequence ID" value="KAJ5243509.1"/>
    <property type="molecule type" value="Genomic_DNA"/>
</dbReference>
<dbReference type="Pfam" id="PF12796">
    <property type="entry name" value="Ank_2"/>
    <property type="match status" value="2"/>
</dbReference>
<evidence type="ECO:0000256" key="3">
    <source>
        <dbReference type="PROSITE-ProRule" id="PRU00023"/>
    </source>
</evidence>
<dbReference type="InterPro" id="IPR036770">
    <property type="entry name" value="Ankyrin_rpt-contain_sf"/>
</dbReference>
<dbReference type="Proteomes" id="UP001147733">
    <property type="component" value="Unassembled WGS sequence"/>
</dbReference>
<feature type="compositionally biased region" description="Polar residues" evidence="4">
    <location>
        <begin position="455"/>
        <end position="467"/>
    </location>
</feature>
<dbReference type="GeneID" id="81379923"/>
<organism evidence="5 6">
    <name type="scientific">Penicillium citrinum</name>
    <dbReference type="NCBI Taxonomy" id="5077"/>
    <lineage>
        <taxon>Eukaryota</taxon>
        <taxon>Fungi</taxon>
        <taxon>Dikarya</taxon>
        <taxon>Ascomycota</taxon>
        <taxon>Pezizomycotina</taxon>
        <taxon>Eurotiomycetes</taxon>
        <taxon>Eurotiomycetidae</taxon>
        <taxon>Eurotiales</taxon>
        <taxon>Aspergillaceae</taxon>
        <taxon>Penicillium</taxon>
    </lineage>
</organism>
<keyword evidence="1" id="KW-0677">Repeat</keyword>
<dbReference type="SMART" id="SM00248">
    <property type="entry name" value="ANK"/>
    <property type="match status" value="8"/>
</dbReference>
<evidence type="ECO:0000313" key="6">
    <source>
        <dbReference type="Proteomes" id="UP001147733"/>
    </source>
</evidence>
<proteinExistence type="predicted"/>
<dbReference type="AlphaFoldDB" id="A0A9W9PHI6"/>
<feature type="repeat" description="ANK" evidence="3">
    <location>
        <begin position="502"/>
        <end position="526"/>
    </location>
</feature>
<evidence type="ECO:0000256" key="4">
    <source>
        <dbReference type="SAM" id="MobiDB-lite"/>
    </source>
</evidence>
<dbReference type="OrthoDB" id="426293at2759"/>
<dbReference type="PANTHER" id="PTHR24198:SF165">
    <property type="entry name" value="ANKYRIN REPEAT-CONTAINING PROTEIN-RELATED"/>
    <property type="match status" value="1"/>
</dbReference>
<feature type="repeat" description="ANK" evidence="3">
    <location>
        <begin position="379"/>
        <end position="403"/>
    </location>
</feature>
<reference evidence="5" key="2">
    <citation type="journal article" date="2023" name="IMA Fungus">
        <title>Comparative genomic study of the Penicillium genus elucidates a diverse pangenome and 15 lateral gene transfer events.</title>
        <authorList>
            <person name="Petersen C."/>
            <person name="Sorensen T."/>
            <person name="Nielsen M.R."/>
            <person name="Sondergaard T.E."/>
            <person name="Sorensen J.L."/>
            <person name="Fitzpatrick D.A."/>
            <person name="Frisvad J.C."/>
            <person name="Nielsen K.L."/>
        </authorList>
    </citation>
    <scope>NUCLEOTIDE SEQUENCE</scope>
    <source>
        <strain evidence="5">IBT 23319</strain>
    </source>
</reference>
<accession>A0A9W9PHI6</accession>
<dbReference type="PANTHER" id="PTHR24198">
    <property type="entry name" value="ANKYRIN REPEAT AND PROTEIN KINASE DOMAIN-CONTAINING PROTEIN"/>
    <property type="match status" value="1"/>
</dbReference>
<keyword evidence="2 3" id="KW-0040">ANK repeat</keyword>
<dbReference type="RefSeq" id="XP_056506513.1">
    <property type="nucleotide sequence ID" value="XM_056640756.1"/>
</dbReference>
<dbReference type="PROSITE" id="PS50088">
    <property type="entry name" value="ANK_REPEAT"/>
    <property type="match status" value="3"/>
</dbReference>
<dbReference type="PROSITE" id="PS50297">
    <property type="entry name" value="ANK_REP_REGION"/>
    <property type="match status" value="3"/>
</dbReference>